<feature type="chain" id="PRO_5012003191" evidence="2">
    <location>
        <begin position="22"/>
        <end position="291"/>
    </location>
</feature>
<dbReference type="OrthoDB" id="8613538at2"/>
<accession>A0A1M7XX08</accession>
<proteinExistence type="predicted"/>
<keyword evidence="1 2" id="KW-0732">Signal</keyword>
<reference evidence="4 5" key="1">
    <citation type="submission" date="2016-12" db="EMBL/GenBank/DDBJ databases">
        <authorList>
            <person name="Song W.-J."/>
            <person name="Kurnit D.M."/>
        </authorList>
    </citation>
    <scope>NUCLEOTIDE SEQUENCE [LARGE SCALE GENOMIC DNA]</scope>
    <source>
        <strain evidence="4 5">DSM 12503</strain>
    </source>
</reference>
<dbReference type="EMBL" id="FRFD01000003">
    <property type="protein sequence ID" value="SHO43315.1"/>
    <property type="molecule type" value="Genomic_DNA"/>
</dbReference>
<dbReference type="PANTHER" id="PTHR35936">
    <property type="entry name" value="MEMBRANE-BOUND LYTIC MUREIN TRANSGLYCOSYLASE F"/>
    <property type="match status" value="1"/>
</dbReference>
<dbReference type="PANTHER" id="PTHR35936:SF18">
    <property type="entry name" value="L-CYSTINE-BINDING PROTEIN TCYJ"/>
    <property type="match status" value="1"/>
</dbReference>
<dbReference type="SUPFAM" id="SSF53850">
    <property type="entry name" value="Periplasmic binding protein-like II"/>
    <property type="match status" value="1"/>
</dbReference>
<dbReference type="STRING" id="1121345.SAMN02745217_00181"/>
<dbReference type="AlphaFoldDB" id="A0A1M7XX08"/>
<dbReference type="PROSITE" id="PS51257">
    <property type="entry name" value="PROKAR_LIPOPROTEIN"/>
    <property type="match status" value="1"/>
</dbReference>
<name>A0A1M7XX08_9FIRM</name>
<dbReference type="RefSeq" id="WP_073586936.1">
    <property type="nucleotide sequence ID" value="NZ_FRFD01000003.1"/>
</dbReference>
<gene>
    <name evidence="4" type="ORF">SAMN02745217_00181</name>
</gene>
<sequence length="291" mass="32505">MKAKKLVTALVLIGVLSSVLAGCGTKDKTTSGSNQPAVTAASDKKGTDTAKVEKIRVAVANDFNPYAYLDEKGDYIGYEVDVLKKVDELLPQYEFEYQTVADQFVALTSNKVDLISHQWESNPERQKTYLFGKEIVTTWAAYIITKDGAEKLQTYKELEGKTVATFQGSNDAYQLETYNKEHNNAIKLEYNSGDFSVILSKLESGAVDAFLLPLSYLPSIEEGYKVKLQRSDEPSYYSGTYFIYRRDDADETALQEAVDGVLKTLHEDGTLEKLSTQWLGADYTVEPEDQK</sequence>
<evidence type="ECO:0000313" key="4">
    <source>
        <dbReference type="EMBL" id="SHO43315.1"/>
    </source>
</evidence>
<feature type="domain" description="Solute-binding protein family 3/N-terminal" evidence="3">
    <location>
        <begin position="54"/>
        <end position="282"/>
    </location>
</feature>
<dbReference type="SMART" id="SM00062">
    <property type="entry name" value="PBPb"/>
    <property type="match status" value="1"/>
</dbReference>
<dbReference type="Gene3D" id="3.40.190.10">
    <property type="entry name" value="Periplasmic binding protein-like II"/>
    <property type="match status" value="2"/>
</dbReference>
<evidence type="ECO:0000256" key="2">
    <source>
        <dbReference type="SAM" id="SignalP"/>
    </source>
</evidence>
<dbReference type="Proteomes" id="UP000184612">
    <property type="component" value="Unassembled WGS sequence"/>
</dbReference>
<dbReference type="Pfam" id="PF00497">
    <property type="entry name" value="SBP_bac_3"/>
    <property type="match status" value="2"/>
</dbReference>
<evidence type="ECO:0000313" key="5">
    <source>
        <dbReference type="Proteomes" id="UP000184612"/>
    </source>
</evidence>
<protein>
    <submittedName>
        <fullName evidence="4">L-cystine transport system substrate-binding protein</fullName>
    </submittedName>
</protein>
<keyword evidence="5" id="KW-1185">Reference proteome</keyword>
<evidence type="ECO:0000256" key="1">
    <source>
        <dbReference type="ARBA" id="ARBA00022729"/>
    </source>
</evidence>
<organism evidence="4 5">
    <name type="scientific">Anaerocolumna xylanovorans DSM 12503</name>
    <dbReference type="NCBI Taxonomy" id="1121345"/>
    <lineage>
        <taxon>Bacteria</taxon>
        <taxon>Bacillati</taxon>
        <taxon>Bacillota</taxon>
        <taxon>Clostridia</taxon>
        <taxon>Lachnospirales</taxon>
        <taxon>Lachnospiraceae</taxon>
        <taxon>Anaerocolumna</taxon>
    </lineage>
</organism>
<evidence type="ECO:0000259" key="3">
    <source>
        <dbReference type="SMART" id="SM00062"/>
    </source>
</evidence>
<feature type="signal peptide" evidence="2">
    <location>
        <begin position="1"/>
        <end position="21"/>
    </location>
</feature>
<dbReference type="InterPro" id="IPR001638">
    <property type="entry name" value="Solute-binding_3/MltF_N"/>
</dbReference>